<gene>
    <name evidence="2" type="ORF">L210DRAFT_3643262</name>
</gene>
<evidence type="ECO:0000313" key="3">
    <source>
        <dbReference type="Proteomes" id="UP001194468"/>
    </source>
</evidence>
<dbReference type="Proteomes" id="UP001194468">
    <property type="component" value="Unassembled WGS sequence"/>
</dbReference>
<evidence type="ECO:0000313" key="2">
    <source>
        <dbReference type="EMBL" id="KAF8443671.1"/>
    </source>
</evidence>
<keyword evidence="3" id="KW-1185">Reference proteome</keyword>
<feature type="compositionally biased region" description="Polar residues" evidence="1">
    <location>
        <begin position="102"/>
        <end position="115"/>
    </location>
</feature>
<comment type="caution">
    <text evidence="2">The sequence shown here is derived from an EMBL/GenBank/DDBJ whole genome shotgun (WGS) entry which is preliminary data.</text>
</comment>
<sequence length="367" mass="41188">MKHYPALIRQYGAPNGLCSSITESKHIKAVKQPYRRTNRHNALGQMLVCNQRLDKLVAIHTDFKEQGMLKGTCLSVLEDVLVQANSENQQPEATMCPEASGSGPTPQSPALASSDSAGYVEDIGGEAIDDPTAIEAHVELARTPQRKRARTVRELGEELDIDPDDLDHLLQHFLYHQENMDDMRDLADIPLDECPSYGGKISVYNSAVATFYAPSDISGVNGMRREYIRSCPSWRQAYPRHDCTFVTTDSDLKGMEGLDVVRILAFFSFTLHGERFPCAVVHWFVRSDGPDPDTGMWIAQPGFNTHHQRNISIIHIDSIYRAAHLIPIYGTQSIPSEPLIQPHHSYDIFRAFYINKFADHHAFEIAS</sequence>
<accession>A0AAD4GH61</accession>
<organism evidence="2 3">
    <name type="scientific">Boletus edulis BED1</name>
    <dbReference type="NCBI Taxonomy" id="1328754"/>
    <lineage>
        <taxon>Eukaryota</taxon>
        <taxon>Fungi</taxon>
        <taxon>Dikarya</taxon>
        <taxon>Basidiomycota</taxon>
        <taxon>Agaricomycotina</taxon>
        <taxon>Agaricomycetes</taxon>
        <taxon>Agaricomycetidae</taxon>
        <taxon>Boletales</taxon>
        <taxon>Boletineae</taxon>
        <taxon>Boletaceae</taxon>
        <taxon>Boletoideae</taxon>
        <taxon>Boletus</taxon>
    </lineage>
</organism>
<feature type="region of interest" description="Disordered" evidence="1">
    <location>
        <begin position="88"/>
        <end position="115"/>
    </location>
</feature>
<reference evidence="2" key="2">
    <citation type="journal article" date="2020" name="Nat. Commun.">
        <title>Large-scale genome sequencing of mycorrhizal fungi provides insights into the early evolution of symbiotic traits.</title>
        <authorList>
            <person name="Miyauchi S."/>
            <person name="Kiss E."/>
            <person name="Kuo A."/>
            <person name="Drula E."/>
            <person name="Kohler A."/>
            <person name="Sanchez-Garcia M."/>
            <person name="Morin E."/>
            <person name="Andreopoulos B."/>
            <person name="Barry K.W."/>
            <person name="Bonito G."/>
            <person name="Buee M."/>
            <person name="Carver A."/>
            <person name="Chen C."/>
            <person name="Cichocki N."/>
            <person name="Clum A."/>
            <person name="Culley D."/>
            <person name="Crous P.W."/>
            <person name="Fauchery L."/>
            <person name="Girlanda M."/>
            <person name="Hayes R.D."/>
            <person name="Keri Z."/>
            <person name="LaButti K."/>
            <person name="Lipzen A."/>
            <person name="Lombard V."/>
            <person name="Magnuson J."/>
            <person name="Maillard F."/>
            <person name="Murat C."/>
            <person name="Nolan M."/>
            <person name="Ohm R.A."/>
            <person name="Pangilinan J."/>
            <person name="Pereira M.F."/>
            <person name="Perotto S."/>
            <person name="Peter M."/>
            <person name="Pfister S."/>
            <person name="Riley R."/>
            <person name="Sitrit Y."/>
            <person name="Stielow J.B."/>
            <person name="Szollosi G."/>
            <person name="Zifcakova L."/>
            <person name="Stursova M."/>
            <person name="Spatafora J.W."/>
            <person name="Tedersoo L."/>
            <person name="Vaario L.M."/>
            <person name="Yamada A."/>
            <person name="Yan M."/>
            <person name="Wang P."/>
            <person name="Xu J."/>
            <person name="Bruns T."/>
            <person name="Baldrian P."/>
            <person name="Vilgalys R."/>
            <person name="Dunand C."/>
            <person name="Henrissat B."/>
            <person name="Grigoriev I.V."/>
            <person name="Hibbett D."/>
            <person name="Nagy L.G."/>
            <person name="Martin F.M."/>
        </authorList>
    </citation>
    <scope>NUCLEOTIDE SEQUENCE</scope>
    <source>
        <strain evidence="2">BED1</strain>
    </source>
</reference>
<reference evidence="2" key="1">
    <citation type="submission" date="2019-10" db="EMBL/GenBank/DDBJ databases">
        <authorList>
            <consortium name="DOE Joint Genome Institute"/>
            <person name="Kuo A."/>
            <person name="Miyauchi S."/>
            <person name="Kiss E."/>
            <person name="Drula E."/>
            <person name="Kohler A."/>
            <person name="Sanchez-Garcia M."/>
            <person name="Andreopoulos B."/>
            <person name="Barry K.W."/>
            <person name="Bonito G."/>
            <person name="Buee M."/>
            <person name="Carver A."/>
            <person name="Chen C."/>
            <person name="Cichocki N."/>
            <person name="Clum A."/>
            <person name="Culley D."/>
            <person name="Crous P.W."/>
            <person name="Fauchery L."/>
            <person name="Girlanda M."/>
            <person name="Hayes R."/>
            <person name="Keri Z."/>
            <person name="LaButti K."/>
            <person name="Lipzen A."/>
            <person name="Lombard V."/>
            <person name="Magnuson J."/>
            <person name="Maillard F."/>
            <person name="Morin E."/>
            <person name="Murat C."/>
            <person name="Nolan M."/>
            <person name="Ohm R."/>
            <person name="Pangilinan J."/>
            <person name="Pereira M."/>
            <person name="Perotto S."/>
            <person name="Peter M."/>
            <person name="Riley R."/>
            <person name="Sitrit Y."/>
            <person name="Stielow B."/>
            <person name="Szollosi G."/>
            <person name="Zifcakova L."/>
            <person name="Stursova M."/>
            <person name="Spatafora J.W."/>
            <person name="Tedersoo L."/>
            <person name="Vaario L.-M."/>
            <person name="Yamada A."/>
            <person name="Yan M."/>
            <person name="Wang P."/>
            <person name="Xu J."/>
            <person name="Bruns T."/>
            <person name="Baldrian P."/>
            <person name="Vilgalys R."/>
            <person name="Henrissat B."/>
            <person name="Grigoriev I.V."/>
            <person name="Hibbett D."/>
            <person name="Nagy L.G."/>
            <person name="Martin F.M."/>
        </authorList>
    </citation>
    <scope>NUCLEOTIDE SEQUENCE</scope>
    <source>
        <strain evidence="2">BED1</strain>
    </source>
</reference>
<dbReference type="EMBL" id="WHUW01000007">
    <property type="protein sequence ID" value="KAF8443671.1"/>
    <property type="molecule type" value="Genomic_DNA"/>
</dbReference>
<evidence type="ECO:0000256" key="1">
    <source>
        <dbReference type="SAM" id="MobiDB-lite"/>
    </source>
</evidence>
<name>A0AAD4GH61_BOLED</name>
<proteinExistence type="predicted"/>
<protein>
    <submittedName>
        <fullName evidence="2">Uncharacterized protein</fullName>
    </submittedName>
</protein>
<dbReference type="AlphaFoldDB" id="A0AAD4GH61"/>